<evidence type="ECO:0000313" key="2">
    <source>
        <dbReference type="Proteomes" id="UP000217696"/>
    </source>
</evidence>
<dbReference type="EMBL" id="AP017312">
    <property type="protein sequence ID" value="BAU28092.1"/>
    <property type="molecule type" value="Genomic_DNA"/>
</dbReference>
<protein>
    <submittedName>
        <fullName evidence="1">D-inositol 3-phosphate glycosyltransferase</fullName>
        <ecNumber evidence="1">2.4.1.250</ecNumber>
    </submittedName>
</protein>
<organism evidence="1 2">
    <name type="scientific">Aneurinibacillus soli</name>
    <dbReference type="NCBI Taxonomy" id="1500254"/>
    <lineage>
        <taxon>Bacteria</taxon>
        <taxon>Bacillati</taxon>
        <taxon>Bacillota</taxon>
        <taxon>Bacilli</taxon>
        <taxon>Bacillales</taxon>
        <taxon>Paenibacillaceae</taxon>
        <taxon>Aneurinibacillus group</taxon>
        <taxon>Aneurinibacillus</taxon>
    </lineage>
</organism>
<dbReference type="AlphaFoldDB" id="A0A0U5BB23"/>
<dbReference type="GO" id="GO:0102710">
    <property type="term" value="F:D-inositol-3-phosphate glycosyltransferase activity"/>
    <property type="evidence" value="ECO:0007669"/>
    <property type="project" value="UniProtKB-EC"/>
</dbReference>
<accession>A0A0U5BB23</accession>
<dbReference type="Pfam" id="PF00534">
    <property type="entry name" value="Glycos_transf_1"/>
    <property type="match status" value="1"/>
</dbReference>
<keyword evidence="1" id="KW-0328">Glycosyltransferase</keyword>
<dbReference type="InterPro" id="IPR028098">
    <property type="entry name" value="Glyco_trans_4-like_N"/>
</dbReference>
<name>A0A0U5BB23_9BACL</name>
<dbReference type="Proteomes" id="UP000217696">
    <property type="component" value="Chromosome"/>
</dbReference>
<keyword evidence="1" id="KW-0808">Transferase</keyword>
<proteinExistence type="predicted"/>
<dbReference type="OrthoDB" id="9787617at2"/>
<dbReference type="Gene3D" id="3.40.50.2000">
    <property type="entry name" value="Glycogen Phosphorylase B"/>
    <property type="match status" value="2"/>
</dbReference>
<dbReference type="EC" id="2.4.1.250" evidence="1"/>
<sequence>MKILIGTALALGTGGVRSYVQTLENELVAKGHDVSVKQPDLLRFYHKIMARIKSLGNHNKVRQELMKANTSSSFTKTRKYMQTNGENLELIHAQDVLYAASLREMHIPVVLTVHGPLLKEMEMASKLSQHVRSYIIEQERIAYEGAAHILAVDTGQKKIIVEEYNIDPEKITVLLNAVDTRLFTPLSLEEPEVPFYLVPRRLVPKNGVGVAIKAFRHLQDERMELWIVGDGPDRSILEELVDHEGLTNKVRFIGSIEQAEMVTMMNQAEGIVIPSIPVNGVIEASSISALEGMSVGKPVIASNIGGLSEMITHMKNGCLFSAGDDSELAALIRKLHADRELRKLLGENALEYVRVNHSSTAWSEKIVKVYESVCK</sequence>
<dbReference type="PANTHER" id="PTHR45947:SF3">
    <property type="entry name" value="SULFOQUINOVOSYL TRANSFERASE SQD2"/>
    <property type="match status" value="1"/>
</dbReference>
<dbReference type="Pfam" id="PF13439">
    <property type="entry name" value="Glyco_transf_4"/>
    <property type="match status" value="1"/>
</dbReference>
<dbReference type="KEGG" id="asoc:CB4_02266"/>
<dbReference type="InterPro" id="IPR001296">
    <property type="entry name" value="Glyco_trans_1"/>
</dbReference>
<dbReference type="InterPro" id="IPR050194">
    <property type="entry name" value="Glycosyltransferase_grp1"/>
</dbReference>
<dbReference type="PANTHER" id="PTHR45947">
    <property type="entry name" value="SULFOQUINOVOSYL TRANSFERASE SQD2"/>
    <property type="match status" value="1"/>
</dbReference>
<gene>
    <name evidence="1" type="primary">mshA_3</name>
    <name evidence="1" type="ORF">CB4_02266</name>
</gene>
<dbReference type="SUPFAM" id="SSF53756">
    <property type="entry name" value="UDP-Glycosyltransferase/glycogen phosphorylase"/>
    <property type="match status" value="1"/>
</dbReference>
<dbReference type="CDD" id="cd03801">
    <property type="entry name" value="GT4_PimA-like"/>
    <property type="match status" value="1"/>
</dbReference>
<reference evidence="1 2" key="1">
    <citation type="submission" date="2015-12" db="EMBL/GenBank/DDBJ databases">
        <title>Genome sequence of Aneurinibacillus soli.</title>
        <authorList>
            <person name="Lee J.S."/>
            <person name="Lee K.C."/>
            <person name="Kim K.K."/>
            <person name="Lee B.W."/>
        </authorList>
    </citation>
    <scope>NUCLEOTIDE SEQUENCE [LARGE SCALE GENOMIC DNA]</scope>
    <source>
        <strain evidence="1 2">CB4</strain>
    </source>
</reference>
<dbReference type="RefSeq" id="WP_096465878.1">
    <property type="nucleotide sequence ID" value="NZ_QJSZ01000001.1"/>
</dbReference>
<keyword evidence="2" id="KW-1185">Reference proteome</keyword>
<evidence type="ECO:0000313" key="1">
    <source>
        <dbReference type="EMBL" id="BAU28092.1"/>
    </source>
</evidence>